<gene>
    <name evidence="1" type="ORF">DY000_02032989</name>
</gene>
<accession>A0ABQ7DPV8</accession>
<dbReference type="EMBL" id="QGKV02000649">
    <property type="protein sequence ID" value="KAF3580114.1"/>
    <property type="molecule type" value="Genomic_DNA"/>
</dbReference>
<protein>
    <recommendedName>
        <fullName evidence="3">FBD domain-containing protein</fullName>
    </recommendedName>
</protein>
<evidence type="ECO:0000313" key="1">
    <source>
        <dbReference type="EMBL" id="KAF3580114.1"/>
    </source>
</evidence>
<proteinExistence type="predicted"/>
<evidence type="ECO:0000313" key="2">
    <source>
        <dbReference type="Proteomes" id="UP000266723"/>
    </source>
</evidence>
<sequence length="140" mass="16239">MASSRRCDLQLHLCWIDAMLYCEYLKDLGTKAVRCYIVYTIHSHVLIECFFTSRRCELELHICPPLQFIHGALMGLECTIKSYGAKWRIKVHKMEVMGPKSKRKKKKHSFTYSSEVLTSETCLQHFVDVGKSAKLPRALK</sequence>
<dbReference type="Proteomes" id="UP000266723">
    <property type="component" value="Unassembled WGS sequence"/>
</dbReference>
<name>A0ABQ7DPV8_BRACR</name>
<evidence type="ECO:0008006" key="3">
    <source>
        <dbReference type="Google" id="ProtNLM"/>
    </source>
</evidence>
<reference evidence="1 2" key="1">
    <citation type="journal article" date="2020" name="BMC Genomics">
        <title>Intraspecific diversification of the crop wild relative Brassica cretica Lam. using demographic model selection.</title>
        <authorList>
            <person name="Kioukis A."/>
            <person name="Michalopoulou V.A."/>
            <person name="Briers L."/>
            <person name="Pirintsos S."/>
            <person name="Studholme D.J."/>
            <person name="Pavlidis P."/>
            <person name="Sarris P.F."/>
        </authorList>
    </citation>
    <scope>NUCLEOTIDE SEQUENCE [LARGE SCALE GENOMIC DNA]</scope>
    <source>
        <strain evidence="2">cv. PFS-1207/04</strain>
    </source>
</reference>
<organism evidence="1 2">
    <name type="scientific">Brassica cretica</name>
    <name type="common">Mustard</name>
    <dbReference type="NCBI Taxonomy" id="69181"/>
    <lineage>
        <taxon>Eukaryota</taxon>
        <taxon>Viridiplantae</taxon>
        <taxon>Streptophyta</taxon>
        <taxon>Embryophyta</taxon>
        <taxon>Tracheophyta</taxon>
        <taxon>Spermatophyta</taxon>
        <taxon>Magnoliopsida</taxon>
        <taxon>eudicotyledons</taxon>
        <taxon>Gunneridae</taxon>
        <taxon>Pentapetalae</taxon>
        <taxon>rosids</taxon>
        <taxon>malvids</taxon>
        <taxon>Brassicales</taxon>
        <taxon>Brassicaceae</taxon>
        <taxon>Brassiceae</taxon>
        <taxon>Brassica</taxon>
    </lineage>
</organism>
<keyword evidence="2" id="KW-1185">Reference proteome</keyword>
<comment type="caution">
    <text evidence="1">The sequence shown here is derived from an EMBL/GenBank/DDBJ whole genome shotgun (WGS) entry which is preliminary data.</text>
</comment>